<reference evidence="3 4" key="1">
    <citation type="submission" date="2017-04" db="EMBL/GenBank/DDBJ databases">
        <title>Novel microbial lineages endemic to geothermal iron-oxide mats fill important gaps in the evolutionary history of Archaea.</title>
        <authorList>
            <person name="Jay Z.J."/>
            <person name="Beam J.P."/>
            <person name="Dlakic M."/>
            <person name="Rusch D.B."/>
            <person name="Kozubal M.A."/>
            <person name="Inskeep W.P."/>
        </authorList>
    </citation>
    <scope>NUCLEOTIDE SEQUENCE [LARGE SCALE GENOMIC DNA]</scope>
    <source>
        <strain evidence="3">OSP_D</strain>
    </source>
</reference>
<dbReference type="InterPro" id="IPR048907">
    <property type="entry name" value="WHD_MCM_arc"/>
</dbReference>
<dbReference type="Gene3D" id="1.10.8.60">
    <property type="match status" value="1"/>
</dbReference>
<dbReference type="Pfam" id="PF01637">
    <property type="entry name" value="ATPase_2"/>
    <property type="match status" value="1"/>
</dbReference>
<evidence type="ECO:0000259" key="2">
    <source>
        <dbReference type="Pfam" id="PF21100"/>
    </source>
</evidence>
<dbReference type="PANTHER" id="PTHR34301">
    <property type="entry name" value="DNA-BINDING PROTEIN-RELATED"/>
    <property type="match status" value="1"/>
</dbReference>
<gene>
    <name evidence="3" type="ORF">B9Q01_07225</name>
</gene>
<evidence type="ECO:0000259" key="1">
    <source>
        <dbReference type="Pfam" id="PF01637"/>
    </source>
</evidence>
<dbReference type="InterPro" id="IPR027417">
    <property type="entry name" value="P-loop_NTPase"/>
</dbReference>
<dbReference type="PANTHER" id="PTHR34301:SF8">
    <property type="entry name" value="ATPASE DOMAIN-CONTAINING PROTEIN"/>
    <property type="match status" value="1"/>
</dbReference>
<dbReference type="Proteomes" id="UP000240880">
    <property type="component" value="Unassembled WGS sequence"/>
</dbReference>
<evidence type="ECO:0000313" key="3">
    <source>
        <dbReference type="EMBL" id="PSN82711.1"/>
    </source>
</evidence>
<dbReference type="SUPFAM" id="SSF46785">
    <property type="entry name" value="Winged helix' DNA-binding domain"/>
    <property type="match status" value="1"/>
</dbReference>
<dbReference type="AlphaFoldDB" id="A0A2R6A8I1"/>
<organism evidence="3 4">
    <name type="scientific">Candidatus Marsarchaeota G1 archaeon OSP_D</name>
    <dbReference type="NCBI Taxonomy" id="1978155"/>
    <lineage>
        <taxon>Archaea</taxon>
        <taxon>Candidatus Marsarchaeota</taxon>
        <taxon>Candidatus Marsarchaeota group 1</taxon>
    </lineage>
</organism>
<dbReference type="GO" id="GO:0005524">
    <property type="term" value="F:ATP binding"/>
    <property type="evidence" value="ECO:0007669"/>
    <property type="project" value="InterPro"/>
</dbReference>
<feature type="domain" description="MCM C-terminal" evidence="2">
    <location>
        <begin position="285"/>
        <end position="342"/>
    </location>
</feature>
<proteinExistence type="predicted"/>
<protein>
    <submittedName>
        <fullName evidence="3">Uncharacterized protein</fullName>
    </submittedName>
</protein>
<dbReference type="Pfam" id="PF21100">
    <property type="entry name" value="WHD_MCM"/>
    <property type="match status" value="1"/>
</dbReference>
<feature type="domain" description="ATPase" evidence="1">
    <location>
        <begin position="17"/>
        <end position="249"/>
    </location>
</feature>
<dbReference type="Gene3D" id="3.40.50.300">
    <property type="entry name" value="P-loop containing nucleotide triphosphate hydrolases"/>
    <property type="match status" value="1"/>
</dbReference>
<dbReference type="Gene3D" id="1.10.10.10">
    <property type="entry name" value="Winged helix-like DNA-binding domain superfamily/Winged helix DNA-binding domain"/>
    <property type="match status" value="1"/>
</dbReference>
<dbReference type="InterPro" id="IPR011579">
    <property type="entry name" value="ATPase_dom"/>
</dbReference>
<dbReference type="SUPFAM" id="SSF52540">
    <property type="entry name" value="P-loop containing nucleoside triphosphate hydrolases"/>
    <property type="match status" value="1"/>
</dbReference>
<accession>A0A2R6A8I1</accession>
<evidence type="ECO:0000313" key="4">
    <source>
        <dbReference type="Proteomes" id="UP000240880"/>
    </source>
</evidence>
<dbReference type="InterPro" id="IPR036388">
    <property type="entry name" value="WH-like_DNA-bd_sf"/>
</dbReference>
<sequence>MVVMLFSPEPKTSRKDLFDREKELDTLDKLINTNKIILVTGIRRVGKTSLINVYLHEFVKKNFALVDVRTSGNSFREIYDTFSSVLTKLNRWTELRSVLRGIRGVSVFGSGVSLSWGKETRANLGEVFDRIDSLGNQTVIALDEAQRLRGSVGQVVLDILAHCYDYCENIRFVITGSEVGLLEDFLKLEDPNSPLFGRHIPELRLEGFNRKHSVSFLSNGFEEVGLAYKEEVLEKAVEYLDGIAGWLNEFGLRCIEKRVVSEDVAREVFELAAKLELDEVTKFSKNYPLLLEALGRGMNRWSQIKRYLEQRLERTLNDSELNRYLTNLIKRGFVEKKNEEYTILNPILAKHFGQLRVL</sequence>
<dbReference type="InterPro" id="IPR036390">
    <property type="entry name" value="WH_DNA-bd_sf"/>
</dbReference>
<comment type="caution">
    <text evidence="3">The sequence shown here is derived from an EMBL/GenBank/DDBJ whole genome shotgun (WGS) entry which is preliminary data.</text>
</comment>
<name>A0A2R6A8I1_9ARCH</name>
<dbReference type="EMBL" id="NEXC01000056">
    <property type="protein sequence ID" value="PSN82711.1"/>
    <property type="molecule type" value="Genomic_DNA"/>
</dbReference>